<evidence type="ECO:0000313" key="2">
    <source>
        <dbReference type="Proteomes" id="UP000657918"/>
    </source>
</evidence>
<name>A0A835MYU1_9ROSI</name>
<evidence type="ECO:0000313" key="1">
    <source>
        <dbReference type="EMBL" id="KAF9683902.1"/>
    </source>
</evidence>
<organism evidence="1 2">
    <name type="scientific">Salix dunnii</name>
    <dbReference type="NCBI Taxonomy" id="1413687"/>
    <lineage>
        <taxon>Eukaryota</taxon>
        <taxon>Viridiplantae</taxon>
        <taxon>Streptophyta</taxon>
        <taxon>Embryophyta</taxon>
        <taxon>Tracheophyta</taxon>
        <taxon>Spermatophyta</taxon>
        <taxon>Magnoliopsida</taxon>
        <taxon>eudicotyledons</taxon>
        <taxon>Gunneridae</taxon>
        <taxon>Pentapetalae</taxon>
        <taxon>rosids</taxon>
        <taxon>fabids</taxon>
        <taxon>Malpighiales</taxon>
        <taxon>Salicaceae</taxon>
        <taxon>Saliceae</taxon>
        <taxon>Salix</taxon>
    </lineage>
</organism>
<dbReference type="Proteomes" id="UP000657918">
    <property type="component" value="Chromosome 4"/>
</dbReference>
<gene>
    <name evidence="1" type="ORF">SADUNF_Sadunf04G0062300</name>
</gene>
<comment type="caution">
    <text evidence="1">The sequence shown here is derived from an EMBL/GenBank/DDBJ whole genome shotgun (WGS) entry which is preliminary data.</text>
</comment>
<dbReference type="EMBL" id="JADGMS010000004">
    <property type="protein sequence ID" value="KAF9683902.1"/>
    <property type="molecule type" value="Genomic_DNA"/>
</dbReference>
<sequence length="146" mass="16454">MNAHATNYVKDCSSNEQLAMVIGLNMLERLAMEIFSWYSFVNTLALPENAISGWPESDSAFLCQGVSSMEASSSMNLFTDYLKNHHGYEYQAFLHDFDLCKRGHKSRHDLYCDMVVLVHQNKDLLAELRKLLIDSASNPNVDAATA</sequence>
<protein>
    <submittedName>
        <fullName evidence="1">Uncharacterized protein</fullName>
    </submittedName>
</protein>
<proteinExistence type="predicted"/>
<reference evidence="1 2" key="1">
    <citation type="submission" date="2020-10" db="EMBL/GenBank/DDBJ databases">
        <title>Plant Genome Project.</title>
        <authorList>
            <person name="Zhang R.-G."/>
        </authorList>
    </citation>
    <scope>NUCLEOTIDE SEQUENCE [LARGE SCALE GENOMIC DNA]</scope>
    <source>
        <strain evidence="1">FAFU-HL-1</strain>
        <tissue evidence="1">Leaf</tissue>
    </source>
</reference>
<accession>A0A835MYU1</accession>
<keyword evidence="2" id="KW-1185">Reference proteome</keyword>
<dbReference type="AlphaFoldDB" id="A0A835MYU1"/>
<dbReference type="OrthoDB" id="812970at2759"/>